<evidence type="ECO:0000313" key="1">
    <source>
        <dbReference type="EMBL" id="KAI3719786.1"/>
    </source>
</evidence>
<reference evidence="2" key="1">
    <citation type="journal article" date="2022" name="Mol. Ecol. Resour.">
        <title>The genomes of chicory, endive, great burdock and yacon provide insights into Asteraceae palaeo-polyploidization history and plant inulin production.</title>
        <authorList>
            <person name="Fan W."/>
            <person name="Wang S."/>
            <person name="Wang H."/>
            <person name="Wang A."/>
            <person name="Jiang F."/>
            <person name="Liu H."/>
            <person name="Zhao H."/>
            <person name="Xu D."/>
            <person name="Zhang Y."/>
        </authorList>
    </citation>
    <scope>NUCLEOTIDE SEQUENCE [LARGE SCALE GENOMIC DNA]</scope>
    <source>
        <strain evidence="2">cv. Niubang</strain>
    </source>
</reference>
<reference evidence="1 2" key="2">
    <citation type="journal article" date="2022" name="Mol. Ecol. Resour.">
        <title>The genomes of chicory, endive, great burdock and yacon provide insights into Asteraceae paleo-polyploidization history and plant inulin production.</title>
        <authorList>
            <person name="Fan W."/>
            <person name="Wang S."/>
            <person name="Wang H."/>
            <person name="Wang A."/>
            <person name="Jiang F."/>
            <person name="Liu H."/>
            <person name="Zhao H."/>
            <person name="Xu D."/>
            <person name="Zhang Y."/>
        </authorList>
    </citation>
    <scope>NUCLEOTIDE SEQUENCE [LARGE SCALE GENOMIC DNA]</scope>
    <source>
        <strain evidence="2">cv. Niubang</strain>
    </source>
</reference>
<evidence type="ECO:0000313" key="2">
    <source>
        <dbReference type="Proteomes" id="UP001055879"/>
    </source>
</evidence>
<protein>
    <submittedName>
        <fullName evidence="1">Uncharacterized protein</fullName>
    </submittedName>
</protein>
<dbReference type="EMBL" id="CM042052">
    <property type="protein sequence ID" value="KAI3719786.1"/>
    <property type="molecule type" value="Genomic_DNA"/>
</dbReference>
<gene>
    <name evidence="1" type="ORF">L6452_20691</name>
</gene>
<accession>A0ACB9BDE4</accession>
<organism evidence="1 2">
    <name type="scientific">Arctium lappa</name>
    <name type="common">Greater burdock</name>
    <name type="synonym">Lappa major</name>
    <dbReference type="NCBI Taxonomy" id="4217"/>
    <lineage>
        <taxon>Eukaryota</taxon>
        <taxon>Viridiplantae</taxon>
        <taxon>Streptophyta</taxon>
        <taxon>Embryophyta</taxon>
        <taxon>Tracheophyta</taxon>
        <taxon>Spermatophyta</taxon>
        <taxon>Magnoliopsida</taxon>
        <taxon>eudicotyledons</taxon>
        <taxon>Gunneridae</taxon>
        <taxon>Pentapetalae</taxon>
        <taxon>asterids</taxon>
        <taxon>campanulids</taxon>
        <taxon>Asterales</taxon>
        <taxon>Asteraceae</taxon>
        <taxon>Carduoideae</taxon>
        <taxon>Cardueae</taxon>
        <taxon>Arctiinae</taxon>
        <taxon>Arctium</taxon>
    </lineage>
</organism>
<dbReference type="Proteomes" id="UP001055879">
    <property type="component" value="Linkage Group LG06"/>
</dbReference>
<sequence length="146" mass="17130">MTQKVYVYSQGPRTRNVRLDMVLIIRDTWRRRRLLKSPPVSLLASPSFRDEPKFIIIHCPITNPSFLYLFNLKLQKSTPFVFFLYSGQGKLFYSTIQALALIYKPYSHVFTSNLEARFHVNLTWSNGDVTILMFDYMEIGFTTDCD</sequence>
<keyword evidence="2" id="KW-1185">Reference proteome</keyword>
<name>A0ACB9BDE4_ARCLA</name>
<comment type="caution">
    <text evidence="1">The sequence shown here is derived from an EMBL/GenBank/DDBJ whole genome shotgun (WGS) entry which is preliminary data.</text>
</comment>
<proteinExistence type="predicted"/>